<protein>
    <submittedName>
        <fullName evidence="4">Uncharacterized protein</fullName>
    </submittedName>
</protein>
<dbReference type="InterPro" id="IPR003367">
    <property type="entry name" value="Thrombospondin_3-like_rpt"/>
</dbReference>
<accession>A0A7S1G8B9</accession>
<dbReference type="Pfam" id="PF02412">
    <property type="entry name" value="TSP_3"/>
    <property type="match status" value="1"/>
</dbReference>
<dbReference type="InterPro" id="IPR028974">
    <property type="entry name" value="TSP_type-3_rpt"/>
</dbReference>
<evidence type="ECO:0000313" key="4">
    <source>
        <dbReference type="EMBL" id="CAD8914778.1"/>
    </source>
</evidence>
<evidence type="ECO:0000256" key="3">
    <source>
        <dbReference type="SAM" id="SignalP"/>
    </source>
</evidence>
<dbReference type="Gene3D" id="4.10.1080.10">
    <property type="entry name" value="TSP type-3 repeat"/>
    <property type="match status" value="1"/>
</dbReference>
<name>A0A7S1G8B9_9STRA</name>
<proteinExistence type="predicted"/>
<feature type="compositionally biased region" description="Acidic residues" evidence="2">
    <location>
        <begin position="26"/>
        <end position="36"/>
    </location>
</feature>
<dbReference type="GO" id="GO:0007155">
    <property type="term" value="P:cell adhesion"/>
    <property type="evidence" value="ECO:0007669"/>
    <property type="project" value="InterPro"/>
</dbReference>
<organism evidence="4">
    <name type="scientific">Bicosoecida sp. CB-2014</name>
    <dbReference type="NCBI Taxonomy" id="1486930"/>
    <lineage>
        <taxon>Eukaryota</taxon>
        <taxon>Sar</taxon>
        <taxon>Stramenopiles</taxon>
        <taxon>Bigyra</taxon>
        <taxon>Opalozoa</taxon>
        <taxon>Bicosoecida</taxon>
    </lineage>
</organism>
<dbReference type="SUPFAM" id="SSF103647">
    <property type="entry name" value="TSP type-3 repeat"/>
    <property type="match status" value="1"/>
</dbReference>
<evidence type="ECO:0000256" key="1">
    <source>
        <dbReference type="ARBA" id="ARBA00022729"/>
    </source>
</evidence>
<feature type="region of interest" description="Disordered" evidence="2">
    <location>
        <begin position="25"/>
        <end position="52"/>
    </location>
</feature>
<sequence>MQARRRVAVALLAMALLAAAAHATDTDGDGVTDDSDNCVNEPNAGQVDADGDGVGDLCDDECGSVEIAAGAWRYDRTDDRYLTTQCVAGGAFSCPREADVTLGGVDYWEADGSGIDAIPECSV</sequence>
<keyword evidence="1 3" id="KW-0732">Signal</keyword>
<evidence type="ECO:0000256" key="2">
    <source>
        <dbReference type="SAM" id="MobiDB-lite"/>
    </source>
</evidence>
<feature type="signal peptide" evidence="3">
    <location>
        <begin position="1"/>
        <end position="23"/>
    </location>
</feature>
<dbReference type="GO" id="GO:0005509">
    <property type="term" value="F:calcium ion binding"/>
    <property type="evidence" value="ECO:0007669"/>
    <property type="project" value="InterPro"/>
</dbReference>
<gene>
    <name evidence="4" type="ORF">BSP0115_LOCUS8031</name>
</gene>
<reference evidence="4" key="1">
    <citation type="submission" date="2021-01" db="EMBL/GenBank/DDBJ databases">
        <authorList>
            <person name="Corre E."/>
            <person name="Pelletier E."/>
            <person name="Niang G."/>
            <person name="Scheremetjew M."/>
            <person name="Finn R."/>
            <person name="Kale V."/>
            <person name="Holt S."/>
            <person name="Cochrane G."/>
            <person name="Meng A."/>
            <person name="Brown T."/>
            <person name="Cohen L."/>
        </authorList>
    </citation>
    <scope>NUCLEOTIDE SEQUENCE</scope>
    <source>
        <strain evidence="4">Ms1</strain>
    </source>
</reference>
<dbReference type="EMBL" id="HBFS01011627">
    <property type="protein sequence ID" value="CAD8914778.1"/>
    <property type="molecule type" value="Transcribed_RNA"/>
</dbReference>
<feature type="chain" id="PRO_5030861159" evidence="3">
    <location>
        <begin position="24"/>
        <end position="123"/>
    </location>
</feature>
<dbReference type="AlphaFoldDB" id="A0A7S1G8B9"/>